<reference evidence="3" key="1">
    <citation type="journal article" date="2019" name="Int. J. Syst. Evol. Microbiol.">
        <title>The Global Catalogue of Microorganisms (GCM) 10K type strain sequencing project: providing services to taxonomists for standard genome sequencing and annotation.</title>
        <authorList>
            <consortium name="The Broad Institute Genomics Platform"/>
            <consortium name="The Broad Institute Genome Sequencing Center for Infectious Disease"/>
            <person name="Wu L."/>
            <person name="Ma J."/>
        </authorList>
    </citation>
    <scope>NUCLEOTIDE SEQUENCE [LARGE SCALE GENOMIC DNA]</scope>
    <source>
        <strain evidence="3">JCM 17498</strain>
    </source>
</reference>
<feature type="region of interest" description="Disordered" evidence="1">
    <location>
        <begin position="98"/>
        <end position="118"/>
    </location>
</feature>
<dbReference type="RefSeq" id="WP_344693770.1">
    <property type="nucleotide sequence ID" value="NZ_BAABBF010000005.1"/>
</dbReference>
<evidence type="ECO:0000256" key="1">
    <source>
        <dbReference type="SAM" id="MobiDB-lite"/>
    </source>
</evidence>
<evidence type="ECO:0000313" key="3">
    <source>
        <dbReference type="Proteomes" id="UP001500523"/>
    </source>
</evidence>
<gene>
    <name evidence="2" type="ORF">GCM10022268_25370</name>
</gene>
<comment type="caution">
    <text evidence="2">The sequence shown here is derived from an EMBL/GenBank/DDBJ whole genome shotgun (WGS) entry which is preliminary data.</text>
</comment>
<accession>A0ABP7E8G0</accession>
<dbReference type="EMBL" id="BAABBF010000005">
    <property type="protein sequence ID" value="GAA3715702.1"/>
    <property type="molecule type" value="Genomic_DNA"/>
</dbReference>
<evidence type="ECO:0000313" key="2">
    <source>
        <dbReference type="EMBL" id="GAA3715702.1"/>
    </source>
</evidence>
<dbReference type="Proteomes" id="UP001500523">
    <property type="component" value="Unassembled WGS sequence"/>
</dbReference>
<name>A0ABP7E8G0_9SPHN</name>
<proteinExistence type="predicted"/>
<organism evidence="2 3">
    <name type="scientific">Sphingomonas cynarae</name>
    <dbReference type="NCBI Taxonomy" id="930197"/>
    <lineage>
        <taxon>Bacteria</taxon>
        <taxon>Pseudomonadati</taxon>
        <taxon>Pseudomonadota</taxon>
        <taxon>Alphaproteobacteria</taxon>
        <taxon>Sphingomonadales</taxon>
        <taxon>Sphingomonadaceae</taxon>
        <taxon>Sphingomonas</taxon>
    </lineage>
</organism>
<protein>
    <submittedName>
        <fullName evidence="2">Uncharacterized protein</fullName>
    </submittedName>
</protein>
<keyword evidence="3" id="KW-1185">Reference proteome</keyword>
<sequence>MDRYDEEGNFMTPRVRYRVMREALAGEQIVTDLEAFVLCGGDPEHFDEEARRQVGQDLDVLGYKRRPVAIGVYGRPEPRWVRDDPWMEDDLWRDAPDAASDHIGDLLGQLSGGGSPKP</sequence>